<name>A0AAW8UMG1_ENTCA</name>
<organism evidence="1 2">
    <name type="scientific">Enterococcus casseliflavus</name>
    <name type="common">Enterococcus flavescens</name>
    <dbReference type="NCBI Taxonomy" id="37734"/>
    <lineage>
        <taxon>Bacteria</taxon>
        <taxon>Bacillati</taxon>
        <taxon>Bacillota</taxon>
        <taxon>Bacilli</taxon>
        <taxon>Lactobacillales</taxon>
        <taxon>Enterococcaceae</taxon>
        <taxon>Enterococcus</taxon>
    </lineage>
</organism>
<comment type="caution">
    <text evidence="1">The sequence shown here is derived from an EMBL/GenBank/DDBJ whole genome shotgun (WGS) entry which is preliminary data.</text>
</comment>
<accession>A0AAW8UMG1</accession>
<sequence length="81" mass="9810">MDKFFNFIEKGLSEEINFFMFSIDLEHYLVDHYEEMYTENKEATLYLNDLLPDEAEKMEPRMNPDSFCERVKEIVEKSKTL</sequence>
<evidence type="ECO:0000313" key="2">
    <source>
        <dbReference type="Proteomes" id="UP001268896"/>
    </source>
</evidence>
<gene>
    <name evidence="1" type="ORF">P7I32_13665</name>
</gene>
<protein>
    <submittedName>
        <fullName evidence="1">Nitrogenase subunit molybdenum-iron protein alpha</fullName>
    </submittedName>
</protein>
<proteinExistence type="predicted"/>
<dbReference type="AlphaFoldDB" id="A0AAW8UMG1"/>
<dbReference type="EMBL" id="JARQDV010000010">
    <property type="protein sequence ID" value="MDT2965657.1"/>
    <property type="molecule type" value="Genomic_DNA"/>
</dbReference>
<dbReference type="Proteomes" id="UP001268896">
    <property type="component" value="Unassembled WGS sequence"/>
</dbReference>
<reference evidence="1" key="1">
    <citation type="submission" date="2023-03" db="EMBL/GenBank/DDBJ databases">
        <authorList>
            <person name="Shen W."/>
            <person name="Cai J."/>
        </authorList>
    </citation>
    <scope>NUCLEOTIDE SEQUENCE</scope>
    <source>
        <strain evidence="1">K72-2</strain>
    </source>
</reference>
<dbReference type="RefSeq" id="WP_016608684.1">
    <property type="nucleotide sequence ID" value="NZ_JADKZT010000002.1"/>
</dbReference>
<evidence type="ECO:0000313" key="1">
    <source>
        <dbReference type="EMBL" id="MDT2965657.1"/>
    </source>
</evidence>